<feature type="binding site" evidence="6">
    <location>
        <position position="67"/>
    </location>
    <ligand>
        <name>Zn(2+)</name>
        <dbReference type="ChEBI" id="CHEBI:29105"/>
        <label>1</label>
        <note>catalytic</note>
    </ligand>
</feature>
<keyword evidence="2 6" id="KW-0479">Metal-binding</keyword>
<dbReference type="AlphaFoldDB" id="A0A4S1CLR1"/>
<dbReference type="HAMAP" id="MF_00627">
    <property type="entry name" value="Thr_dehydrog"/>
    <property type="match status" value="1"/>
</dbReference>
<feature type="binding site" evidence="6">
    <location>
        <position position="68"/>
    </location>
    <ligand>
        <name>Zn(2+)</name>
        <dbReference type="ChEBI" id="CHEBI:29105"/>
        <label>1</label>
        <note>catalytic</note>
    </ligand>
</feature>
<feature type="active site" description="Charge relay system" evidence="6">
    <location>
        <position position="44"/>
    </location>
</feature>
<dbReference type="PANTHER" id="PTHR43401:SF2">
    <property type="entry name" value="L-THREONINE 3-DEHYDROGENASE"/>
    <property type="match status" value="1"/>
</dbReference>
<dbReference type="NCBIfam" id="NF003808">
    <property type="entry name" value="PRK05396.1"/>
    <property type="match status" value="1"/>
</dbReference>
<evidence type="ECO:0000313" key="10">
    <source>
        <dbReference type="Proteomes" id="UP000306416"/>
    </source>
</evidence>
<dbReference type="InterPro" id="IPR004627">
    <property type="entry name" value="L-Threonine_3-DHase"/>
</dbReference>
<feature type="site" description="Important for catalytic activity for the proton relay mechanism but does not participate directly in the coordination of zinc atom" evidence="6">
    <location>
        <position position="152"/>
    </location>
</feature>
<dbReference type="SUPFAM" id="SSF50129">
    <property type="entry name" value="GroES-like"/>
    <property type="match status" value="1"/>
</dbReference>
<dbReference type="Gene3D" id="3.90.180.10">
    <property type="entry name" value="Medium-chain alcohol dehydrogenases, catalytic domain"/>
    <property type="match status" value="1"/>
</dbReference>
<dbReference type="GO" id="GO:0005737">
    <property type="term" value="C:cytoplasm"/>
    <property type="evidence" value="ECO:0007669"/>
    <property type="project" value="UniProtKB-SubCell"/>
</dbReference>
<dbReference type="InterPro" id="IPR013154">
    <property type="entry name" value="ADH-like_N"/>
</dbReference>
<dbReference type="SMART" id="SM00829">
    <property type="entry name" value="PKS_ER"/>
    <property type="match status" value="1"/>
</dbReference>
<accession>A0A4S1CLR1</accession>
<dbReference type="InterPro" id="IPR002328">
    <property type="entry name" value="ADH_Zn_CS"/>
</dbReference>
<dbReference type="EC" id="1.1.1.103" evidence="6 7"/>
<comment type="caution">
    <text evidence="9">The sequence shown here is derived from an EMBL/GenBank/DDBJ whole genome shotgun (WGS) entry which is preliminary data.</text>
</comment>
<feature type="binding site" evidence="6">
    <location>
        <begin position="266"/>
        <end position="268"/>
    </location>
    <ligand>
        <name>NAD(+)</name>
        <dbReference type="ChEBI" id="CHEBI:57540"/>
    </ligand>
</feature>
<dbReference type="InterPro" id="IPR020843">
    <property type="entry name" value="ER"/>
</dbReference>
<evidence type="ECO:0000256" key="1">
    <source>
        <dbReference type="ARBA" id="ARBA00022490"/>
    </source>
</evidence>
<evidence type="ECO:0000259" key="8">
    <source>
        <dbReference type="SMART" id="SM00829"/>
    </source>
</evidence>
<feature type="binding site" evidence="6">
    <location>
        <position position="103"/>
    </location>
    <ligand>
        <name>Zn(2+)</name>
        <dbReference type="ChEBI" id="CHEBI:29105"/>
        <label>2</label>
    </ligand>
</feature>
<gene>
    <name evidence="6" type="primary">tdh</name>
    <name evidence="9" type="ORF">E4633_04375</name>
</gene>
<comment type="cofactor">
    <cofactor evidence="6">
        <name>Zn(2+)</name>
        <dbReference type="ChEBI" id="CHEBI:29105"/>
    </cofactor>
    <text evidence="6">Binds 2 Zn(2+) ions per subunit.</text>
</comment>
<keyword evidence="4 6" id="KW-0560">Oxidoreductase</keyword>
<comment type="subunit">
    <text evidence="6">Homotetramer.</text>
</comment>
<feature type="binding site" evidence="6">
    <location>
        <position position="97"/>
    </location>
    <ligand>
        <name>Zn(2+)</name>
        <dbReference type="ChEBI" id="CHEBI:29105"/>
        <label>2</label>
    </ligand>
</feature>
<feature type="domain" description="Enoyl reductase (ER)" evidence="8">
    <location>
        <begin position="16"/>
        <end position="342"/>
    </location>
</feature>
<keyword evidence="5 6" id="KW-0520">NAD</keyword>
<feature type="active site" description="Charge relay system" evidence="6">
    <location>
        <position position="47"/>
    </location>
</feature>
<dbReference type="InterPro" id="IPR011032">
    <property type="entry name" value="GroES-like_sf"/>
</dbReference>
<dbReference type="PANTHER" id="PTHR43401">
    <property type="entry name" value="L-THREONINE 3-DEHYDROGENASE"/>
    <property type="match status" value="1"/>
</dbReference>
<feature type="binding site" evidence="6">
    <location>
        <position position="100"/>
    </location>
    <ligand>
        <name>Zn(2+)</name>
        <dbReference type="ChEBI" id="CHEBI:29105"/>
        <label>2</label>
    </ligand>
</feature>
<dbReference type="NCBIfam" id="TIGR00692">
    <property type="entry name" value="tdh"/>
    <property type="match status" value="1"/>
</dbReference>
<dbReference type="Proteomes" id="UP000306416">
    <property type="component" value="Unassembled WGS sequence"/>
</dbReference>
<protein>
    <recommendedName>
        <fullName evidence="6 7">L-threonine 3-dehydrogenase</fullName>
        <shortName evidence="6">TDH</shortName>
        <ecNumber evidence="6 7">1.1.1.103</ecNumber>
    </recommendedName>
</protein>
<keyword evidence="10" id="KW-1185">Reference proteome</keyword>
<keyword evidence="3 6" id="KW-0862">Zinc</keyword>
<feature type="binding site" evidence="6">
    <location>
        <position position="204"/>
    </location>
    <ligand>
        <name>NAD(+)</name>
        <dbReference type="ChEBI" id="CHEBI:57540"/>
    </ligand>
</feature>
<feature type="binding site" evidence="6">
    <location>
        <begin position="290"/>
        <end position="291"/>
    </location>
    <ligand>
        <name>NAD(+)</name>
        <dbReference type="ChEBI" id="CHEBI:57540"/>
    </ligand>
</feature>
<sequence length="347" mass="38037">MQKTMRALVKKYPKPGLWLDEVPVPEMGINDVLIKVHKTAICGTDLHIWDWNAWAQKTIPVPMVIGHEFVGRVAAIGSNVADLKVGDIVSGEGHLVCGRCRNCLAGRRHLCKDTKGIGVNRTGAFAEYICIPVTNVWHADQSIPMEVLSIFDPFGNATHTTLAFPVLGEDVLITGAGPIGIMATAIARHAGARHIVTTDMNPYRLDLAKKMGASVALNVKERTLADARKELGMKEGFDVGLEMSGNGSAFKEMLDNMCHGGKIAMLGIPSGDLAIDWNQVIFNMLTIKGIYGREMYETWYLMQSMIKTGLDITPVITHRMHYTEFETAFEAMGSGNAGKVILNWVEE</sequence>
<dbReference type="InterPro" id="IPR036291">
    <property type="entry name" value="NAD(P)-bd_dom_sf"/>
</dbReference>
<evidence type="ECO:0000256" key="6">
    <source>
        <dbReference type="HAMAP-Rule" id="MF_00627"/>
    </source>
</evidence>
<evidence type="ECO:0000256" key="4">
    <source>
        <dbReference type="ARBA" id="ARBA00023002"/>
    </source>
</evidence>
<dbReference type="SUPFAM" id="SSF51735">
    <property type="entry name" value="NAD(P)-binding Rossmann-fold domains"/>
    <property type="match status" value="1"/>
</dbReference>
<comment type="similarity">
    <text evidence="6">Belongs to the zinc-containing alcohol dehydrogenase family.</text>
</comment>
<comment type="subcellular location">
    <subcellularLocation>
        <location evidence="6">Cytoplasm</location>
    </subcellularLocation>
</comment>
<evidence type="ECO:0000256" key="7">
    <source>
        <dbReference type="NCBIfam" id="TIGR00692"/>
    </source>
</evidence>
<organism evidence="9 10">
    <name type="scientific">Geomonas terrae</name>
    <dbReference type="NCBI Taxonomy" id="2562681"/>
    <lineage>
        <taxon>Bacteria</taxon>
        <taxon>Pseudomonadati</taxon>
        <taxon>Thermodesulfobacteriota</taxon>
        <taxon>Desulfuromonadia</taxon>
        <taxon>Geobacterales</taxon>
        <taxon>Geobacteraceae</taxon>
        <taxon>Geomonas</taxon>
    </lineage>
</organism>
<dbReference type="PROSITE" id="PS00059">
    <property type="entry name" value="ADH_ZINC"/>
    <property type="match status" value="1"/>
</dbReference>
<reference evidence="9 10" key="1">
    <citation type="submission" date="2019-04" db="EMBL/GenBank/DDBJ databases">
        <title>Geobacter oryzae sp. nov., ferric-reducing bacteria isolated from paddy soil.</title>
        <authorList>
            <person name="Xu Z."/>
            <person name="Masuda Y."/>
            <person name="Itoh H."/>
            <person name="Senoo K."/>
        </authorList>
    </citation>
    <scope>NUCLEOTIDE SEQUENCE [LARGE SCALE GENOMIC DNA]</scope>
    <source>
        <strain evidence="9 10">Red111</strain>
    </source>
</reference>
<evidence type="ECO:0000256" key="2">
    <source>
        <dbReference type="ARBA" id="ARBA00022723"/>
    </source>
</evidence>
<evidence type="ECO:0000256" key="5">
    <source>
        <dbReference type="ARBA" id="ARBA00023027"/>
    </source>
</evidence>
<evidence type="ECO:0000313" key="9">
    <source>
        <dbReference type="EMBL" id="TGU74704.1"/>
    </source>
</evidence>
<dbReference type="GO" id="GO:0019518">
    <property type="term" value="P:L-threonine catabolic process to glycine"/>
    <property type="evidence" value="ECO:0007669"/>
    <property type="project" value="UniProtKB-UniPathway"/>
</dbReference>
<dbReference type="InterPro" id="IPR050129">
    <property type="entry name" value="Zn_alcohol_dh"/>
</dbReference>
<dbReference type="Pfam" id="PF08240">
    <property type="entry name" value="ADH_N"/>
    <property type="match status" value="1"/>
</dbReference>
<comment type="function">
    <text evidence="6">Catalyzes the NAD(+)-dependent oxidation of L-threonine to 2-amino-3-ketobutyrate.</text>
</comment>
<dbReference type="Gene3D" id="3.40.50.720">
    <property type="entry name" value="NAD(P)-binding Rossmann-like Domain"/>
    <property type="match status" value="1"/>
</dbReference>
<dbReference type="UniPathway" id="UPA00046">
    <property type="reaction ID" value="UER00505"/>
</dbReference>
<feature type="binding site" evidence="6">
    <location>
        <position position="179"/>
    </location>
    <ligand>
        <name>NAD(+)</name>
        <dbReference type="ChEBI" id="CHEBI:57540"/>
    </ligand>
</feature>
<keyword evidence="1 6" id="KW-0963">Cytoplasm</keyword>
<feature type="binding site" evidence="6">
    <location>
        <position position="42"/>
    </location>
    <ligand>
        <name>Zn(2+)</name>
        <dbReference type="ChEBI" id="CHEBI:29105"/>
        <label>1</label>
        <note>catalytic</note>
    </ligand>
</feature>
<dbReference type="Pfam" id="PF00107">
    <property type="entry name" value="ADH_zinc_N"/>
    <property type="match status" value="1"/>
</dbReference>
<dbReference type="EMBL" id="SRSC01000001">
    <property type="protein sequence ID" value="TGU74704.1"/>
    <property type="molecule type" value="Genomic_DNA"/>
</dbReference>
<feature type="binding site" evidence="6">
    <location>
        <position position="111"/>
    </location>
    <ligand>
        <name>Zn(2+)</name>
        <dbReference type="ChEBI" id="CHEBI:29105"/>
        <label>2</label>
    </ligand>
</feature>
<dbReference type="InterPro" id="IPR013149">
    <property type="entry name" value="ADH-like_C"/>
</dbReference>
<dbReference type="RefSeq" id="WP_135869029.1">
    <property type="nucleotide sequence ID" value="NZ_SRSC01000001.1"/>
</dbReference>
<comment type="catalytic activity">
    <reaction evidence="6">
        <text>L-threonine + NAD(+) = (2S)-2-amino-3-oxobutanoate + NADH + H(+)</text>
        <dbReference type="Rhea" id="RHEA:13161"/>
        <dbReference type="ChEBI" id="CHEBI:15378"/>
        <dbReference type="ChEBI" id="CHEBI:57540"/>
        <dbReference type="ChEBI" id="CHEBI:57926"/>
        <dbReference type="ChEBI" id="CHEBI:57945"/>
        <dbReference type="ChEBI" id="CHEBI:78948"/>
        <dbReference type="EC" id="1.1.1.103"/>
    </reaction>
</comment>
<comment type="pathway">
    <text evidence="6">Amino-acid degradation; L-threonine degradation via oxydo-reductase pathway; glycine from L-threonine: step 1/2.</text>
</comment>
<proteinExistence type="inferred from homology"/>
<evidence type="ECO:0000256" key="3">
    <source>
        <dbReference type="ARBA" id="ARBA00022833"/>
    </source>
</evidence>
<feature type="binding site" evidence="6">
    <location>
        <position position="199"/>
    </location>
    <ligand>
        <name>NAD(+)</name>
        <dbReference type="ChEBI" id="CHEBI:57540"/>
    </ligand>
</feature>
<dbReference type="GO" id="GO:0008743">
    <property type="term" value="F:L-threonine 3-dehydrogenase activity"/>
    <property type="evidence" value="ECO:0007669"/>
    <property type="project" value="UniProtKB-UniRule"/>
</dbReference>
<name>A0A4S1CLR1_9BACT</name>
<dbReference type="GO" id="GO:0008270">
    <property type="term" value="F:zinc ion binding"/>
    <property type="evidence" value="ECO:0007669"/>
    <property type="project" value="UniProtKB-UniRule"/>
</dbReference>